<organism evidence="2 3">
    <name type="scientific">Haematococcus lacustris</name>
    <name type="common">Green alga</name>
    <name type="synonym">Haematococcus pluvialis</name>
    <dbReference type="NCBI Taxonomy" id="44745"/>
    <lineage>
        <taxon>Eukaryota</taxon>
        <taxon>Viridiplantae</taxon>
        <taxon>Chlorophyta</taxon>
        <taxon>core chlorophytes</taxon>
        <taxon>Chlorophyceae</taxon>
        <taxon>CS clade</taxon>
        <taxon>Chlamydomonadales</taxon>
        <taxon>Haematococcaceae</taxon>
        <taxon>Haematococcus</taxon>
    </lineage>
</organism>
<evidence type="ECO:0000313" key="2">
    <source>
        <dbReference type="EMBL" id="GFH27449.1"/>
    </source>
</evidence>
<sequence>PATAHLASADVAPPPQASQPLAGAMPAVVLRVEPDPALPDNRIPDPLPGQSPA</sequence>
<protein>
    <submittedName>
        <fullName evidence="2">Uncharacterized protein</fullName>
    </submittedName>
</protein>
<dbReference type="Proteomes" id="UP000485058">
    <property type="component" value="Unassembled WGS sequence"/>
</dbReference>
<dbReference type="AlphaFoldDB" id="A0A6A0A330"/>
<feature type="non-terminal residue" evidence="2">
    <location>
        <position position="1"/>
    </location>
</feature>
<comment type="caution">
    <text evidence="2">The sequence shown here is derived from an EMBL/GenBank/DDBJ whole genome shotgun (WGS) entry which is preliminary data.</text>
</comment>
<keyword evidence="3" id="KW-1185">Reference proteome</keyword>
<accession>A0A6A0A330</accession>
<gene>
    <name evidence="2" type="ORF">HaLaN_25770</name>
</gene>
<name>A0A6A0A330_HAELA</name>
<feature type="region of interest" description="Disordered" evidence="1">
    <location>
        <begin position="1"/>
        <end position="24"/>
    </location>
</feature>
<evidence type="ECO:0000313" key="3">
    <source>
        <dbReference type="Proteomes" id="UP000485058"/>
    </source>
</evidence>
<dbReference type="EMBL" id="BLLF01003479">
    <property type="protein sequence ID" value="GFH27449.1"/>
    <property type="molecule type" value="Genomic_DNA"/>
</dbReference>
<feature type="non-terminal residue" evidence="2">
    <location>
        <position position="53"/>
    </location>
</feature>
<proteinExistence type="predicted"/>
<evidence type="ECO:0000256" key="1">
    <source>
        <dbReference type="SAM" id="MobiDB-lite"/>
    </source>
</evidence>
<reference evidence="2 3" key="1">
    <citation type="submission" date="2020-02" db="EMBL/GenBank/DDBJ databases">
        <title>Draft genome sequence of Haematococcus lacustris strain NIES-144.</title>
        <authorList>
            <person name="Morimoto D."/>
            <person name="Nakagawa S."/>
            <person name="Yoshida T."/>
            <person name="Sawayama S."/>
        </authorList>
    </citation>
    <scope>NUCLEOTIDE SEQUENCE [LARGE SCALE GENOMIC DNA]</scope>
    <source>
        <strain evidence="2 3">NIES-144</strain>
    </source>
</reference>